<evidence type="ECO:0000313" key="2">
    <source>
        <dbReference type="EMBL" id="MYM54542.1"/>
    </source>
</evidence>
<proteinExistence type="predicted"/>
<keyword evidence="3" id="KW-1185">Reference proteome</keyword>
<feature type="domain" description="Polysaccharide pyruvyl transferase" evidence="1">
    <location>
        <begin position="25"/>
        <end position="266"/>
    </location>
</feature>
<dbReference type="AlphaFoldDB" id="A0A6L8LLE3"/>
<comment type="caution">
    <text evidence="2">The sequence shown here is derived from an EMBL/GenBank/DDBJ whole genome shotgun (WGS) entry which is preliminary data.</text>
</comment>
<protein>
    <recommendedName>
        <fullName evidence="1">Polysaccharide pyruvyl transferase domain-containing protein</fullName>
    </recommendedName>
</protein>
<dbReference type="PANTHER" id="PTHR36836:SF1">
    <property type="entry name" value="COLANIC ACID BIOSYNTHESIS PROTEIN WCAK"/>
    <property type="match status" value="1"/>
</dbReference>
<dbReference type="PANTHER" id="PTHR36836">
    <property type="entry name" value="COLANIC ACID BIOSYNTHESIS PROTEIN WCAK"/>
    <property type="match status" value="1"/>
</dbReference>
<evidence type="ECO:0000259" key="1">
    <source>
        <dbReference type="Pfam" id="PF04230"/>
    </source>
</evidence>
<organism evidence="2 3">
    <name type="scientific">Thalassovita mangrovi</name>
    <dbReference type="NCBI Taxonomy" id="2692236"/>
    <lineage>
        <taxon>Bacteria</taxon>
        <taxon>Pseudomonadati</taxon>
        <taxon>Pseudomonadota</taxon>
        <taxon>Alphaproteobacteria</taxon>
        <taxon>Rhodobacterales</taxon>
        <taxon>Roseobacteraceae</taxon>
        <taxon>Thalassovita</taxon>
    </lineage>
</organism>
<dbReference type="RefSeq" id="WP_160972229.1">
    <property type="nucleotide sequence ID" value="NZ_WWEN01000002.1"/>
</dbReference>
<dbReference type="EMBL" id="WWEN01000002">
    <property type="protein sequence ID" value="MYM54542.1"/>
    <property type="molecule type" value="Genomic_DNA"/>
</dbReference>
<accession>A0A6L8LLE3</accession>
<dbReference type="InterPro" id="IPR007345">
    <property type="entry name" value="Polysacch_pyruvyl_Trfase"/>
</dbReference>
<gene>
    <name evidence="2" type="ORF">GR167_04445</name>
</gene>
<dbReference type="Pfam" id="PF04230">
    <property type="entry name" value="PS_pyruv_trans"/>
    <property type="match status" value="1"/>
</dbReference>
<name>A0A6L8LLE3_9RHOB</name>
<dbReference type="Proteomes" id="UP000479043">
    <property type="component" value="Unassembled WGS sequence"/>
</dbReference>
<reference evidence="2 3" key="1">
    <citation type="submission" date="2020-01" db="EMBL/GenBank/DDBJ databases">
        <authorList>
            <person name="Chen S."/>
        </authorList>
    </citation>
    <scope>NUCLEOTIDE SEQUENCE [LARGE SCALE GENOMIC DNA]</scope>
    <source>
        <strain evidence="2 3">GS-10</strain>
    </source>
</reference>
<evidence type="ECO:0000313" key="3">
    <source>
        <dbReference type="Proteomes" id="UP000479043"/>
    </source>
</evidence>
<sequence>MLKAVVMNDTATRYHHGCARVMRLLVGGLQKHGVEVIARSAARNDWDQDEAFLSALAEADVIVINGEGTLHHGKPDGEKLLKIAQHPARAGKPIALINALYEDNPDDWGTYLRDIDLIAARDSDSAQAMQAAACKVVRWLPDLSLSAPADVAPLPRHGILVGDSVRFEKRRVLARAAQALPGARFIPTKTLRGRIWTLPLIGALARGALYRLYNGVMPLRAPRFEMAPDEAAYLREVAGAELHITGRFHAICLSMLVETPFLALSSNASKIERLLRDAGMDASRIVGEDALQTPPETAPFSEDELRLIRAFRTKAQAEADRLFEDIAALASR</sequence>